<dbReference type="Gene3D" id="3.30.470.20">
    <property type="entry name" value="ATP-grasp fold, B domain"/>
    <property type="match status" value="1"/>
</dbReference>
<evidence type="ECO:0000256" key="1">
    <source>
        <dbReference type="SAM" id="MobiDB-lite"/>
    </source>
</evidence>
<feature type="compositionally biased region" description="Polar residues" evidence="1">
    <location>
        <begin position="421"/>
        <end position="441"/>
    </location>
</feature>
<accession>A0A8D0HVI9</accession>
<dbReference type="AlphaFoldDB" id="A0A8D0HVI9"/>
<sequence length="646" mass="73456">QKAVSGADQPEDKKTEEPLGPFFYIGGANGAGLLDVYCKSKGWQRIHDNKREDYILKWCETKCRETYYNFKEGEQLLYQIPNNKLLTTKIGLLSNLREYERVMNKISKTLNPSQTRTRLLKMEDFFPESYRLDIKDERDAFFEIYEDTQIWICKPTSSNQGRGIFLLKNQEAVDVLQSKLQSIDEDPIYKKLPYKAPQARIVQRYLHRPLLLEGKKFDVRSYLLIACTVPYMLFFGHGYVRLTCINYNLASDDLTTHLTNQYMQKKNPLYSYVKEETVWSMERFNSYVNEKYRLAKGLPKDWVLMAFTKRMKDIMMQCFLAVKSKLDCKLGYFDLIGCDFLIDEDFKVWLLEMNANPALHMNCAVLKDIIPTVVNETLDLALEIFNKIQKGQKILPLELQCHFVMLYNGIAPDGGPRPSKSKTSLASLRNQRSLTESSPHIAQNPPKAMEKPPKRQPNGPSENPLPAPSKARQRTLLPVSHVLVSNVHNISGCFIMNSTVQSNQVCNCGDQYIVRLASVSEEDNSAKPSTEDAANKSKAGAAAPTVTASKDSSYAAWFQKTFGTKLPVSKEELGHVPLTSTQIVSLHLQSKVPDVLPRLEECIKPFRQLMTHAKRTPTSDDSKTADAPYCVVPSSEDKKKTSHRGA</sequence>
<dbReference type="GeneTree" id="ENSGT00940000160919"/>
<organism evidence="2 3">
    <name type="scientific">Sphenodon punctatus</name>
    <name type="common">Tuatara</name>
    <name type="synonym">Hatteria punctata</name>
    <dbReference type="NCBI Taxonomy" id="8508"/>
    <lineage>
        <taxon>Eukaryota</taxon>
        <taxon>Metazoa</taxon>
        <taxon>Chordata</taxon>
        <taxon>Craniata</taxon>
        <taxon>Vertebrata</taxon>
        <taxon>Euteleostomi</taxon>
        <taxon>Lepidosauria</taxon>
        <taxon>Sphenodontia</taxon>
        <taxon>Sphenodontidae</taxon>
        <taxon>Sphenodon</taxon>
    </lineage>
</organism>
<dbReference type="PROSITE" id="PS51221">
    <property type="entry name" value="TTL"/>
    <property type="match status" value="1"/>
</dbReference>
<protein>
    <submittedName>
        <fullName evidence="2">Tubulin tyrosine ligase like 10</fullName>
    </submittedName>
</protein>
<dbReference type="SUPFAM" id="SSF56059">
    <property type="entry name" value="Glutathione synthetase ATP-binding domain-like"/>
    <property type="match status" value="1"/>
</dbReference>
<dbReference type="InterPro" id="IPR027752">
    <property type="entry name" value="TTLL10"/>
</dbReference>
<proteinExistence type="predicted"/>
<feature type="region of interest" description="Disordered" evidence="1">
    <location>
        <begin position="612"/>
        <end position="646"/>
    </location>
</feature>
<dbReference type="InterPro" id="IPR004344">
    <property type="entry name" value="TTL/TTLL_fam"/>
</dbReference>
<name>A0A8D0HVI9_SPHPU</name>
<dbReference type="GO" id="GO:0070737">
    <property type="term" value="F:protein-glycine ligase activity, elongating"/>
    <property type="evidence" value="ECO:0007669"/>
    <property type="project" value="TreeGrafter"/>
</dbReference>
<dbReference type="Pfam" id="PF03133">
    <property type="entry name" value="TTL"/>
    <property type="match status" value="1"/>
</dbReference>
<feature type="region of interest" description="Disordered" evidence="1">
    <location>
        <begin position="521"/>
        <end position="545"/>
    </location>
</feature>
<dbReference type="PANTHER" id="PTHR46810">
    <property type="entry name" value="INACTIVE POLYGLYCYLASE TTLL10"/>
    <property type="match status" value="1"/>
</dbReference>
<dbReference type="Proteomes" id="UP000694392">
    <property type="component" value="Unplaced"/>
</dbReference>
<gene>
    <name evidence="2" type="primary">TTLL10</name>
</gene>
<keyword evidence="3" id="KW-1185">Reference proteome</keyword>
<feature type="region of interest" description="Disordered" evidence="1">
    <location>
        <begin position="415"/>
        <end position="469"/>
    </location>
</feature>
<dbReference type="PANTHER" id="PTHR46810:SF1">
    <property type="entry name" value="INACTIVE POLYGLYCYLASE TTLL10"/>
    <property type="match status" value="1"/>
</dbReference>
<dbReference type="Ensembl" id="ENSSPUT00000026303.1">
    <property type="protein sequence ID" value="ENSSPUP00000024645.1"/>
    <property type="gene ID" value="ENSSPUG00000018853.1"/>
</dbReference>
<evidence type="ECO:0000313" key="3">
    <source>
        <dbReference type="Proteomes" id="UP000694392"/>
    </source>
</evidence>
<reference evidence="2" key="2">
    <citation type="submission" date="2025-09" db="UniProtKB">
        <authorList>
            <consortium name="Ensembl"/>
        </authorList>
    </citation>
    <scope>IDENTIFICATION</scope>
</reference>
<reference evidence="2" key="1">
    <citation type="submission" date="2025-08" db="UniProtKB">
        <authorList>
            <consortium name="Ensembl"/>
        </authorList>
    </citation>
    <scope>IDENTIFICATION</scope>
</reference>
<evidence type="ECO:0000313" key="2">
    <source>
        <dbReference type="Ensembl" id="ENSSPUP00000024645.1"/>
    </source>
</evidence>